<evidence type="ECO:0000256" key="1">
    <source>
        <dbReference type="ARBA" id="ARBA00007594"/>
    </source>
</evidence>
<dbReference type="InterPro" id="IPR016082">
    <property type="entry name" value="Ribosomal_uL30_ferredoxin-like"/>
</dbReference>
<keyword evidence="5" id="KW-1185">Reference proteome</keyword>
<dbReference type="Gene3D" id="3.30.1390.20">
    <property type="entry name" value="Ribosomal protein L30, ferredoxin-like fold domain"/>
    <property type="match status" value="1"/>
</dbReference>
<gene>
    <name evidence="6" type="primary">LOC113796160</name>
</gene>
<dbReference type="GO" id="GO:0003735">
    <property type="term" value="F:structural constituent of ribosome"/>
    <property type="evidence" value="ECO:0007669"/>
    <property type="project" value="TreeGrafter"/>
</dbReference>
<dbReference type="CDD" id="cd01657">
    <property type="entry name" value="Ribosomal_L7_archeal_euk"/>
    <property type="match status" value="1"/>
</dbReference>
<proteinExistence type="inferred from homology"/>
<evidence type="ECO:0000256" key="2">
    <source>
        <dbReference type="ARBA" id="ARBA00022980"/>
    </source>
</evidence>
<evidence type="ECO:0000259" key="4">
    <source>
        <dbReference type="Pfam" id="PF00327"/>
    </source>
</evidence>
<dbReference type="InterPro" id="IPR039699">
    <property type="entry name" value="Ribosomal_uL30"/>
</dbReference>
<accession>A0A6P6YC19</accession>
<dbReference type="GO" id="GO:0022625">
    <property type="term" value="C:cytosolic large ribosomal subunit"/>
    <property type="evidence" value="ECO:0007669"/>
    <property type="project" value="TreeGrafter"/>
</dbReference>
<evidence type="ECO:0000313" key="5">
    <source>
        <dbReference type="Proteomes" id="UP000515146"/>
    </source>
</evidence>
<evidence type="ECO:0000256" key="3">
    <source>
        <dbReference type="ARBA" id="ARBA00023274"/>
    </source>
</evidence>
<dbReference type="GO" id="GO:0003723">
    <property type="term" value="F:RNA binding"/>
    <property type="evidence" value="ECO:0007669"/>
    <property type="project" value="TreeGrafter"/>
</dbReference>
<dbReference type="PANTHER" id="PTHR11524:SF16">
    <property type="entry name" value="LARGE RIBOSOMAL SUBUNIT PROTEIN UL30"/>
    <property type="match status" value="1"/>
</dbReference>
<feature type="domain" description="Large ribosomal subunit protein uL30-like ferredoxin-like fold" evidence="4">
    <location>
        <begin position="45"/>
        <end position="94"/>
    </location>
</feature>
<dbReference type="GO" id="GO:0000463">
    <property type="term" value="P:maturation of LSU-rRNA from tricistronic rRNA transcript (SSU-rRNA, 5.8S rRNA, LSU-rRNA)"/>
    <property type="evidence" value="ECO:0007669"/>
    <property type="project" value="TreeGrafter"/>
</dbReference>
<dbReference type="InParanoid" id="A0A6P6YC19"/>
<dbReference type="OMA" id="IEPFVAC"/>
<dbReference type="SUPFAM" id="SSF55129">
    <property type="entry name" value="Ribosomal protein L30p/L7e"/>
    <property type="match status" value="1"/>
</dbReference>
<dbReference type="RefSeq" id="XP_027202199.1">
    <property type="nucleotide sequence ID" value="XM_027346398.1"/>
</dbReference>
<dbReference type="InterPro" id="IPR035808">
    <property type="entry name" value="Ribosomal_uL30_euk_arc"/>
</dbReference>
<organism evidence="5 6">
    <name type="scientific">Dermatophagoides pteronyssinus</name>
    <name type="common">European house dust mite</name>
    <dbReference type="NCBI Taxonomy" id="6956"/>
    <lineage>
        <taxon>Eukaryota</taxon>
        <taxon>Metazoa</taxon>
        <taxon>Ecdysozoa</taxon>
        <taxon>Arthropoda</taxon>
        <taxon>Chelicerata</taxon>
        <taxon>Arachnida</taxon>
        <taxon>Acari</taxon>
        <taxon>Acariformes</taxon>
        <taxon>Sarcoptiformes</taxon>
        <taxon>Astigmata</taxon>
        <taxon>Psoroptidia</taxon>
        <taxon>Analgoidea</taxon>
        <taxon>Pyroglyphidae</taxon>
        <taxon>Dermatophagoidinae</taxon>
        <taxon>Dermatophagoides</taxon>
    </lineage>
</organism>
<keyword evidence="2" id="KW-0689">Ribosomal protein</keyword>
<sequence>MKEAAEKLVYYEDLYSKEAAEIEAKKQSAYASQSFYKPAEPKVMLVVRIKGVNKLCPRVRKIFQLFRLFQIHNAAFVRINKATLQMLKHIEPFVACGYPSVETIRKLIYKRGYVRDGMAGKQSRIRISNNEIITKKLGHLGVTCVEDMVYQIYTSGKAFKEVNNFLWTFKLRCPKGGFVCKRHGFSEFRSGDWGNREEYINELVQRMI</sequence>
<dbReference type="InterPro" id="IPR036919">
    <property type="entry name" value="Ribo_uL30_ferredoxin-like_sf"/>
</dbReference>
<dbReference type="FunFam" id="3.30.1390.20:FF:000004">
    <property type="entry name" value="60S ribosomal protein L7"/>
    <property type="match status" value="1"/>
</dbReference>
<dbReference type="AlphaFoldDB" id="A0A6P6YC19"/>
<dbReference type="Pfam" id="PF00327">
    <property type="entry name" value="Ribosomal_L30"/>
    <property type="match status" value="1"/>
</dbReference>
<dbReference type="OrthoDB" id="9697284at2759"/>
<dbReference type="PANTHER" id="PTHR11524">
    <property type="entry name" value="60S RIBOSOMAL PROTEIN L7"/>
    <property type="match status" value="1"/>
</dbReference>
<evidence type="ECO:0000313" key="6">
    <source>
        <dbReference type="RefSeq" id="XP_027202199.1"/>
    </source>
</evidence>
<reference evidence="6" key="1">
    <citation type="submission" date="2025-08" db="UniProtKB">
        <authorList>
            <consortium name="RefSeq"/>
        </authorList>
    </citation>
    <scope>IDENTIFICATION</scope>
    <source>
        <strain evidence="6">Airmid</strain>
    </source>
</reference>
<name>A0A6P6YC19_DERPT</name>
<protein>
    <submittedName>
        <fullName evidence="6">60S ribosomal protein L7-like</fullName>
    </submittedName>
</protein>
<comment type="similarity">
    <text evidence="1">Belongs to the universal ribosomal protein uL30 family.</text>
</comment>
<dbReference type="Proteomes" id="UP000515146">
    <property type="component" value="Unplaced"/>
</dbReference>
<dbReference type="KEGG" id="dpte:113796160"/>
<keyword evidence="3" id="KW-0687">Ribonucleoprotein</keyword>